<evidence type="ECO:0000256" key="6">
    <source>
        <dbReference type="SAM" id="Phobius"/>
    </source>
</evidence>
<protein>
    <recommendedName>
        <fullName evidence="9">Prenyltransferase</fullName>
    </recommendedName>
</protein>
<dbReference type="GO" id="GO:0016765">
    <property type="term" value="F:transferase activity, transferring alkyl or aryl (other than methyl) groups"/>
    <property type="evidence" value="ECO:0007669"/>
    <property type="project" value="InterPro"/>
</dbReference>
<feature type="transmembrane region" description="Helical" evidence="6">
    <location>
        <begin position="286"/>
        <end position="305"/>
    </location>
</feature>
<dbReference type="GO" id="GO:0016020">
    <property type="term" value="C:membrane"/>
    <property type="evidence" value="ECO:0007669"/>
    <property type="project" value="UniProtKB-SubCell"/>
</dbReference>
<feature type="transmembrane region" description="Helical" evidence="6">
    <location>
        <begin position="151"/>
        <end position="172"/>
    </location>
</feature>
<name>A0A330HGN7_9HYPH</name>
<feature type="transmembrane region" description="Helical" evidence="6">
    <location>
        <begin position="178"/>
        <end position="196"/>
    </location>
</feature>
<dbReference type="Proteomes" id="UP000251558">
    <property type="component" value="Unassembled WGS sequence"/>
</dbReference>
<accession>A0A330HGN7</accession>
<evidence type="ECO:0000313" key="7">
    <source>
        <dbReference type="EMBL" id="RAZ85639.1"/>
    </source>
</evidence>
<keyword evidence="5 6" id="KW-0472">Membrane</keyword>
<dbReference type="Pfam" id="PF01040">
    <property type="entry name" value="UbiA"/>
    <property type="match status" value="1"/>
</dbReference>
<dbReference type="EMBL" id="QMBP01000018">
    <property type="protein sequence ID" value="RAZ85639.1"/>
    <property type="molecule type" value="Genomic_DNA"/>
</dbReference>
<evidence type="ECO:0008006" key="9">
    <source>
        <dbReference type="Google" id="ProtNLM"/>
    </source>
</evidence>
<evidence type="ECO:0000256" key="4">
    <source>
        <dbReference type="ARBA" id="ARBA00022989"/>
    </source>
</evidence>
<dbReference type="Gene3D" id="1.10.357.140">
    <property type="entry name" value="UbiA prenyltransferase"/>
    <property type="match status" value="1"/>
</dbReference>
<reference evidence="7 8" key="2">
    <citation type="submission" date="2018-07" db="EMBL/GenBank/DDBJ databases">
        <title>Diversity of Mesorhizobium strains in Brazil.</title>
        <authorList>
            <person name="Helene L.C.F."/>
            <person name="Dall'Agnol R."/>
            <person name="Delamuta J.R.M."/>
            <person name="Hungria M."/>
        </authorList>
    </citation>
    <scope>NUCLEOTIDE SEQUENCE [LARGE SCALE GENOMIC DNA]</scope>
    <source>
        <strain evidence="7 8">AC99b</strain>
    </source>
</reference>
<evidence type="ECO:0000256" key="5">
    <source>
        <dbReference type="ARBA" id="ARBA00023136"/>
    </source>
</evidence>
<keyword evidence="3 6" id="KW-0812">Transmembrane</keyword>
<dbReference type="AlphaFoldDB" id="A0A330HGN7"/>
<proteinExistence type="predicted"/>
<keyword evidence="4 6" id="KW-1133">Transmembrane helix</keyword>
<evidence type="ECO:0000256" key="3">
    <source>
        <dbReference type="ARBA" id="ARBA00022692"/>
    </source>
</evidence>
<feature type="transmembrane region" description="Helical" evidence="6">
    <location>
        <begin position="106"/>
        <end position="139"/>
    </location>
</feature>
<comment type="caution">
    <text evidence="7">The sequence shown here is derived from an EMBL/GenBank/DDBJ whole genome shotgun (WGS) entry which is preliminary data.</text>
</comment>
<dbReference type="InterPro" id="IPR000537">
    <property type="entry name" value="UbiA_prenyltransferase"/>
</dbReference>
<reference evidence="8" key="1">
    <citation type="submission" date="2018-06" db="EMBL/GenBank/DDBJ databases">
        <authorList>
            <person name="Helene L.C."/>
            <person name="Dall'Agnol R."/>
            <person name="Delamuta J.R."/>
            <person name="Hungria M."/>
        </authorList>
    </citation>
    <scope>NUCLEOTIDE SEQUENCE [LARGE SCALE GENOMIC DNA]</scope>
    <source>
        <strain evidence="8">AC99b</strain>
    </source>
</reference>
<dbReference type="InterPro" id="IPR050475">
    <property type="entry name" value="Prenyltransferase_related"/>
</dbReference>
<evidence type="ECO:0000313" key="8">
    <source>
        <dbReference type="Proteomes" id="UP000251558"/>
    </source>
</evidence>
<evidence type="ECO:0000256" key="1">
    <source>
        <dbReference type="ARBA" id="ARBA00004141"/>
    </source>
</evidence>
<keyword evidence="2" id="KW-1003">Cell membrane</keyword>
<dbReference type="InterPro" id="IPR044878">
    <property type="entry name" value="UbiA_sf"/>
</dbReference>
<comment type="subcellular location">
    <subcellularLocation>
        <location evidence="1">Membrane</location>
        <topology evidence="1">Multi-pass membrane protein</topology>
    </subcellularLocation>
</comment>
<keyword evidence="8" id="KW-1185">Reference proteome</keyword>
<gene>
    <name evidence="7" type="ORF">DPM33_28400</name>
</gene>
<sequence>MTPLEPAVAIRSRSIRSWSLLLSSIRFDEVCALQGTPLIGATLSIGALTMNTMLEAGVVVAGNLCLVAHVFLFNDWSGIDGDVNDPKRAADTFAAKGLPRSEVGYLALSLLALSLLLFAMVGATPFFIGLAIAGLSALYSAPGLHLKGTPLFSSALHLSGGALHFLLGYAAFSAIDARGLLISCFFALVFTAGHFTHEARDHEGDMFNGIRTNAVAFGKMQGFVAGLALFTAAYVLLVGLAFYRLVPHVLMLAALLYPLHLAASLRALRAGLGFESLVSLQRCYRVLYAIIGIVTVVATLTPLSAP</sequence>
<feature type="transmembrane region" description="Helical" evidence="6">
    <location>
        <begin position="223"/>
        <end position="243"/>
    </location>
</feature>
<organism evidence="7 8">
    <name type="scientific">Mesorhizobium hawassense</name>
    <dbReference type="NCBI Taxonomy" id="1209954"/>
    <lineage>
        <taxon>Bacteria</taxon>
        <taxon>Pseudomonadati</taxon>
        <taxon>Pseudomonadota</taxon>
        <taxon>Alphaproteobacteria</taxon>
        <taxon>Hyphomicrobiales</taxon>
        <taxon>Phyllobacteriaceae</taxon>
        <taxon>Mesorhizobium</taxon>
    </lineage>
</organism>
<dbReference type="PANTHER" id="PTHR42723:SF1">
    <property type="entry name" value="CHLOROPHYLL SYNTHASE, CHLOROPLASTIC"/>
    <property type="match status" value="1"/>
</dbReference>
<dbReference type="PANTHER" id="PTHR42723">
    <property type="entry name" value="CHLOROPHYLL SYNTHASE"/>
    <property type="match status" value="1"/>
</dbReference>
<dbReference type="OrthoDB" id="8072311at2"/>
<evidence type="ECO:0000256" key="2">
    <source>
        <dbReference type="ARBA" id="ARBA00022475"/>
    </source>
</evidence>